<evidence type="ECO:0000256" key="5">
    <source>
        <dbReference type="ARBA" id="ARBA00023004"/>
    </source>
</evidence>
<dbReference type="PRINTS" id="PR01576">
    <property type="entry name" value="PDEFORMYLASE"/>
</dbReference>
<accession>A0ABY2DXW2</accession>
<organism evidence="7 8">
    <name type="scientific">Occultella glacieicola</name>
    <dbReference type="NCBI Taxonomy" id="2518684"/>
    <lineage>
        <taxon>Bacteria</taxon>
        <taxon>Bacillati</taxon>
        <taxon>Actinomycetota</taxon>
        <taxon>Actinomycetes</taxon>
        <taxon>Micrococcales</taxon>
        <taxon>Ruaniaceae</taxon>
        <taxon>Occultella</taxon>
    </lineage>
</organism>
<evidence type="ECO:0000313" key="8">
    <source>
        <dbReference type="Proteomes" id="UP000504882"/>
    </source>
</evidence>
<dbReference type="HAMAP" id="MF_00163">
    <property type="entry name" value="Pep_deformylase"/>
    <property type="match status" value="1"/>
</dbReference>
<dbReference type="PIRSF" id="PIRSF004749">
    <property type="entry name" value="Pep_def"/>
    <property type="match status" value="1"/>
</dbReference>
<evidence type="ECO:0000256" key="2">
    <source>
        <dbReference type="ARBA" id="ARBA00022723"/>
    </source>
</evidence>
<dbReference type="PANTHER" id="PTHR10458">
    <property type="entry name" value="PEPTIDE DEFORMYLASE"/>
    <property type="match status" value="1"/>
</dbReference>
<feature type="active site" evidence="6">
    <location>
        <position position="170"/>
    </location>
</feature>
<comment type="function">
    <text evidence="6">Removes the formyl group from the N-terminal Met of newly synthesized proteins. Requires at least a dipeptide for an efficient rate of reaction. N-terminal L-methionine is a prerequisite for activity but the enzyme has broad specificity at other positions.</text>
</comment>
<dbReference type="Proteomes" id="UP000504882">
    <property type="component" value="Unassembled WGS sequence"/>
</dbReference>
<proteinExistence type="inferred from homology"/>
<keyword evidence="2 6" id="KW-0479">Metal-binding</keyword>
<sequence>MGHETAGPLAARVRELLDHAQDGVVPIVRAGEPVLRRRAPAYRGELDAGLLNDLIASMFATMRAAPGVGLAAPQIGLPLALAVIEDPGAADPDVAQTRERYPVAPMVLVNPRYEPVDTDVAEFYEGCLSIPGWVAVRRRRRTVRLRAETLDGTSTVATTSGWLARIVQHETDHLAGELFLDRAEPRSLAHESLAARWAGPADPTLAAEALGFDLSGP</sequence>
<feature type="binding site" evidence="6">
    <location>
        <position position="169"/>
    </location>
    <ligand>
        <name>Fe cation</name>
        <dbReference type="ChEBI" id="CHEBI:24875"/>
    </ligand>
</feature>
<feature type="binding site" evidence="6">
    <location>
        <position position="127"/>
    </location>
    <ligand>
        <name>Fe cation</name>
        <dbReference type="ChEBI" id="CHEBI:24875"/>
    </ligand>
</feature>
<dbReference type="Pfam" id="PF01327">
    <property type="entry name" value="Pep_deformylase"/>
    <property type="match status" value="1"/>
</dbReference>
<feature type="binding site" evidence="6">
    <location>
        <position position="173"/>
    </location>
    <ligand>
        <name>Fe cation</name>
        <dbReference type="ChEBI" id="CHEBI:24875"/>
    </ligand>
</feature>
<comment type="caution">
    <text evidence="7">The sequence shown here is derived from an EMBL/GenBank/DDBJ whole genome shotgun (WGS) entry which is preliminary data.</text>
</comment>
<dbReference type="CDD" id="cd00487">
    <property type="entry name" value="Pep_deformylase"/>
    <property type="match status" value="1"/>
</dbReference>
<dbReference type="SUPFAM" id="SSF56420">
    <property type="entry name" value="Peptide deformylase"/>
    <property type="match status" value="1"/>
</dbReference>
<dbReference type="InterPro" id="IPR036821">
    <property type="entry name" value="Peptide_deformylase_sf"/>
</dbReference>
<dbReference type="EC" id="3.5.1.88" evidence="6"/>
<evidence type="ECO:0000256" key="1">
    <source>
        <dbReference type="ARBA" id="ARBA00010759"/>
    </source>
</evidence>
<reference evidence="7 8" key="1">
    <citation type="submission" date="2019-03" db="EMBL/GenBank/DDBJ databases">
        <title>Genomic features of bacteria from cold environments.</title>
        <authorList>
            <person name="Shen L."/>
        </authorList>
    </citation>
    <scope>NUCLEOTIDE SEQUENCE [LARGE SCALE GENOMIC DNA]</scope>
    <source>
        <strain evidence="8">T3246-1</strain>
    </source>
</reference>
<gene>
    <name evidence="6" type="primary">def</name>
    <name evidence="7" type="ORF">EXU48_23305</name>
</gene>
<keyword evidence="5 6" id="KW-0408">Iron</keyword>
<comment type="cofactor">
    <cofactor evidence="6">
        <name>Fe(2+)</name>
        <dbReference type="ChEBI" id="CHEBI:29033"/>
    </cofactor>
    <text evidence="6">Binds 1 Fe(2+) ion.</text>
</comment>
<dbReference type="InterPro" id="IPR023635">
    <property type="entry name" value="Peptide_deformylase"/>
</dbReference>
<comment type="similarity">
    <text evidence="1 6">Belongs to the polypeptide deformylase family.</text>
</comment>
<keyword evidence="4 6" id="KW-0648">Protein biosynthesis</keyword>
<protein>
    <recommendedName>
        <fullName evidence="6">Peptide deformylase</fullName>
        <shortName evidence="6">PDF</shortName>
        <ecNumber evidence="6">3.5.1.88</ecNumber>
    </recommendedName>
    <alternativeName>
        <fullName evidence="6">Polypeptide deformylase</fullName>
    </alternativeName>
</protein>
<name>A0ABY2DXW2_9MICO</name>
<dbReference type="Gene3D" id="3.90.45.10">
    <property type="entry name" value="Peptide deformylase"/>
    <property type="match status" value="1"/>
</dbReference>
<evidence type="ECO:0000313" key="7">
    <source>
        <dbReference type="EMBL" id="TDE88513.1"/>
    </source>
</evidence>
<dbReference type="EMBL" id="SMNA01000017">
    <property type="protein sequence ID" value="TDE88513.1"/>
    <property type="molecule type" value="Genomic_DNA"/>
</dbReference>
<dbReference type="PANTHER" id="PTHR10458:SF2">
    <property type="entry name" value="PEPTIDE DEFORMYLASE, MITOCHONDRIAL"/>
    <property type="match status" value="1"/>
</dbReference>
<comment type="catalytic activity">
    <reaction evidence="6">
        <text>N-terminal N-formyl-L-methionyl-[peptide] + H2O = N-terminal L-methionyl-[peptide] + formate</text>
        <dbReference type="Rhea" id="RHEA:24420"/>
        <dbReference type="Rhea" id="RHEA-COMP:10639"/>
        <dbReference type="Rhea" id="RHEA-COMP:10640"/>
        <dbReference type="ChEBI" id="CHEBI:15377"/>
        <dbReference type="ChEBI" id="CHEBI:15740"/>
        <dbReference type="ChEBI" id="CHEBI:49298"/>
        <dbReference type="ChEBI" id="CHEBI:64731"/>
        <dbReference type="EC" id="3.5.1.88"/>
    </reaction>
</comment>
<dbReference type="RefSeq" id="WP_133110099.1">
    <property type="nucleotide sequence ID" value="NZ_SMNA01000017.1"/>
</dbReference>
<evidence type="ECO:0000256" key="4">
    <source>
        <dbReference type="ARBA" id="ARBA00022917"/>
    </source>
</evidence>
<evidence type="ECO:0000256" key="6">
    <source>
        <dbReference type="HAMAP-Rule" id="MF_00163"/>
    </source>
</evidence>
<keyword evidence="3 6" id="KW-0378">Hydrolase</keyword>
<keyword evidence="8" id="KW-1185">Reference proteome</keyword>
<evidence type="ECO:0000256" key="3">
    <source>
        <dbReference type="ARBA" id="ARBA00022801"/>
    </source>
</evidence>
<dbReference type="NCBIfam" id="NF001159">
    <property type="entry name" value="PRK00150.1-3"/>
    <property type="match status" value="1"/>
</dbReference>